<evidence type="ECO:0000259" key="4">
    <source>
        <dbReference type="Pfam" id="PF07261"/>
    </source>
</evidence>
<reference evidence="6 7" key="1">
    <citation type="submission" date="2019-01" db="EMBL/GenBank/DDBJ databases">
        <title>Weissella sp. nov., a novel lactic acid bacterium isolated from animal feces.</title>
        <authorList>
            <person name="Wang L.-T."/>
        </authorList>
    </citation>
    <scope>NUCLEOTIDE SEQUENCE [LARGE SCALE GENOMIC DNA]</scope>
    <source>
        <strain evidence="6 7">8H-2</strain>
    </source>
</reference>
<feature type="domain" description="Replicative helicase loading/DNA remodeling protein DnaB N-terminal winged helix" evidence="5">
    <location>
        <begin position="5"/>
        <end position="251"/>
    </location>
</feature>
<organism evidence="6 7">
    <name type="scientific">Weissella muntiaci</name>
    <dbReference type="NCBI Taxonomy" id="2508881"/>
    <lineage>
        <taxon>Bacteria</taxon>
        <taxon>Bacillati</taxon>
        <taxon>Bacillota</taxon>
        <taxon>Bacilli</taxon>
        <taxon>Lactobacillales</taxon>
        <taxon>Lactobacillaceae</taxon>
        <taxon>Weissella</taxon>
    </lineage>
</organism>
<evidence type="ECO:0000313" key="7">
    <source>
        <dbReference type="Proteomes" id="UP000371977"/>
    </source>
</evidence>
<dbReference type="Pfam" id="PF25888">
    <property type="entry name" value="WHD_DnaB"/>
    <property type="match status" value="1"/>
</dbReference>
<feature type="region of interest" description="Disordered" evidence="3">
    <location>
        <begin position="263"/>
        <end position="282"/>
    </location>
</feature>
<evidence type="ECO:0000256" key="3">
    <source>
        <dbReference type="SAM" id="MobiDB-lite"/>
    </source>
</evidence>
<dbReference type="Proteomes" id="UP000371977">
    <property type="component" value="Unassembled WGS sequence"/>
</dbReference>
<keyword evidence="2" id="KW-0175">Coiled coil</keyword>
<dbReference type="InterPro" id="IPR006343">
    <property type="entry name" value="DnaB/C_C"/>
</dbReference>
<keyword evidence="7" id="KW-1185">Reference proteome</keyword>
<dbReference type="Pfam" id="PF07261">
    <property type="entry name" value="DnaB_2"/>
    <property type="match status" value="1"/>
</dbReference>
<feature type="domain" description="DnaB/C C-terminal" evidence="4">
    <location>
        <begin position="309"/>
        <end position="377"/>
    </location>
</feature>
<evidence type="ECO:0000313" key="6">
    <source>
        <dbReference type="EMBL" id="TYC50628.1"/>
    </source>
</evidence>
<feature type="coiled-coil region" evidence="2">
    <location>
        <begin position="419"/>
        <end position="446"/>
    </location>
</feature>
<name>A0A6C2C9E3_9LACO</name>
<feature type="compositionally biased region" description="Low complexity" evidence="3">
    <location>
        <begin position="387"/>
        <end position="396"/>
    </location>
</feature>
<sequence length="449" mass="51005">MFNLNQRFKVIRLNDMTPNEQEALTVLYLPIIGRDAFTLYMALYYQREEVGHPLSHLNLFDQLVLDQAKFIAAREKLEALGLVQTFQQDLQQGTRWVYKLFTPNNAQKFLAEPLLASLLAHYLGQDNYAKLVSRYTEKQEEITGNNVTKSFFDVIGSKSFEHIEPSPIEGTNEVALNFAISPNNQLDIDLIGDMLKSNGVTKANLLKNIEELQLYKQLYDLTDLEIVRLIQTTLNADATLNLITMQRKLAQDYHDQQIRPATTAKNTHQMKQPNETVENTSKPQKAEQALIEAAKTLSPLQFLGKLRTQKNGFVTDAEQKTITKMIKEGHLPDEVLNIVIYQLVVREGKASLSQALVQTIVNDWRQAGISSAQAGLKYLNQRNSRANTTNKQQTTKRNYHNQRSNVKETRPDWEQQQVAPVATNELMAAQNALAELNAKITADKEKKHG</sequence>
<dbReference type="EMBL" id="SDGZ01000007">
    <property type="protein sequence ID" value="TYC50628.1"/>
    <property type="molecule type" value="Genomic_DNA"/>
</dbReference>
<comment type="similarity">
    <text evidence="1">Belongs to the DnaB/DnaD family.</text>
</comment>
<dbReference type="RefSeq" id="WP_148621954.1">
    <property type="nucleotide sequence ID" value="NZ_SDGZ01000007.1"/>
</dbReference>
<dbReference type="AlphaFoldDB" id="A0A6C2C9E3"/>
<proteinExistence type="inferred from homology"/>
<dbReference type="OrthoDB" id="2082007at2"/>
<dbReference type="InterPro" id="IPR058660">
    <property type="entry name" value="WHD_DnaB"/>
</dbReference>
<protein>
    <submittedName>
        <fullName evidence="6">Uncharacterized protein</fullName>
    </submittedName>
</protein>
<feature type="region of interest" description="Disordered" evidence="3">
    <location>
        <begin position="385"/>
        <end position="413"/>
    </location>
</feature>
<evidence type="ECO:0000256" key="2">
    <source>
        <dbReference type="SAM" id="Coils"/>
    </source>
</evidence>
<evidence type="ECO:0000259" key="5">
    <source>
        <dbReference type="Pfam" id="PF25888"/>
    </source>
</evidence>
<evidence type="ECO:0000256" key="1">
    <source>
        <dbReference type="ARBA" id="ARBA00093462"/>
    </source>
</evidence>
<accession>A0A6C2C9E3</accession>
<comment type="caution">
    <text evidence="6">The sequence shown here is derived from an EMBL/GenBank/DDBJ whole genome shotgun (WGS) entry which is preliminary data.</text>
</comment>
<gene>
    <name evidence="6" type="ORF">ESZ50_02125</name>
</gene>